<dbReference type="SUPFAM" id="SSF46894">
    <property type="entry name" value="C-terminal effector domain of the bipartite response regulators"/>
    <property type="match status" value="1"/>
</dbReference>
<dbReference type="InterPro" id="IPR027417">
    <property type="entry name" value="P-loop_NTPase"/>
</dbReference>
<name>A0A132PKD7_9MYCO</name>
<dbReference type="Gene3D" id="3.40.50.300">
    <property type="entry name" value="P-loop containing nucleotide triphosphate hydrolases"/>
    <property type="match status" value="1"/>
</dbReference>
<dbReference type="Pfam" id="PF03704">
    <property type="entry name" value="BTAD"/>
    <property type="match status" value="1"/>
</dbReference>
<evidence type="ECO:0000259" key="4">
    <source>
        <dbReference type="SMART" id="SM01043"/>
    </source>
</evidence>
<evidence type="ECO:0000256" key="2">
    <source>
        <dbReference type="ARBA" id="ARBA00023125"/>
    </source>
</evidence>
<evidence type="ECO:0000313" key="6">
    <source>
        <dbReference type="Proteomes" id="UP000070612"/>
    </source>
</evidence>
<dbReference type="RefSeq" id="WP_067851172.1">
    <property type="nucleotide sequence ID" value="NZ_LGTW01000011.1"/>
</dbReference>
<comment type="caution">
    <text evidence="5">The sequence shown here is derived from an EMBL/GenBank/DDBJ whole genome shotgun (WGS) entry which is preliminary data.</text>
</comment>
<dbReference type="EMBL" id="LGTW01000011">
    <property type="protein sequence ID" value="KWX22809.1"/>
    <property type="molecule type" value="Genomic_DNA"/>
</dbReference>
<keyword evidence="6" id="KW-1185">Reference proteome</keyword>
<dbReference type="PANTHER" id="PTHR35807">
    <property type="entry name" value="TRANSCRIPTIONAL REGULATOR REDD-RELATED"/>
    <property type="match status" value="1"/>
</dbReference>
<feature type="domain" description="OmpR/PhoB-type" evidence="3">
    <location>
        <begin position="746"/>
        <end position="822"/>
    </location>
</feature>
<evidence type="ECO:0000313" key="5">
    <source>
        <dbReference type="EMBL" id="KWX22809.1"/>
    </source>
</evidence>
<proteinExistence type="inferred from homology"/>
<dbReference type="SUPFAM" id="SSF48452">
    <property type="entry name" value="TPR-like"/>
    <property type="match status" value="1"/>
</dbReference>
<dbReference type="InterPro" id="IPR051677">
    <property type="entry name" value="AfsR-DnrI-RedD_regulator"/>
</dbReference>
<dbReference type="AlphaFoldDB" id="A0A132PKD7"/>
<evidence type="ECO:0000259" key="3">
    <source>
        <dbReference type="SMART" id="SM00862"/>
    </source>
</evidence>
<reference evidence="5 6" key="1">
    <citation type="submission" date="2015-07" db="EMBL/GenBank/DDBJ databases">
        <title>A draft genome sequence of Mycobacterium wolinskyi.</title>
        <authorList>
            <person name="de Man T.J."/>
            <person name="Perry K.A."/>
            <person name="Coulliette A.D."/>
            <person name="Jensen B."/>
            <person name="Toney N.C."/>
            <person name="Limbago B.M."/>
            <person name="Noble-Wang J."/>
        </authorList>
    </citation>
    <scope>NUCLEOTIDE SEQUENCE [LARGE SCALE GENOMIC DNA]</scope>
    <source>
        <strain evidence="5 6">CDC_01</strain>
    </source>
</reference>
<dbReference type="InterPro" id="IPR016032">
    <property type="entry name" value="Sig_transdc_resp-reg_C-effctor"/>
</dbReference>
<dbReference type="SMART" id="SM01043">
    <property type="entry name" value="BTAD"/>
    <property type="match status" value="1"/>
</dbReference>
<gene>
    <name evidence="5" type="ORF">AFM11_17855</name>
</gene>
<comment type="similarity">
    <text evidence="1">Belongs to the AfsR/DnrI/RedD regulatory family.</text>
</comment>
<dbReference type="PATRIC" id="fig|59750.3.peg.925"/>
<dbReference type="InterPro" id="IPR005158">
    <property type="entry name" value="BTAD"/>
</dbReference>
<protein>
    <submittedName>
        <fullName evidence="5">Transcriptional regulator</fullName>
    </submittedName>
</protein>
<dbReference type="Gene3D" id="1.25.40.10">
    <property type="entry name" value="Tetratricopeptide repeat domain"/>
    <property type="match status" value="1"/>
</dbReference>
<dbReference type="InterPro" id="IPR001867">
    <property type="entry name" value="OmpR/PhoB-type_DNA-bd"/>
</dbReference>
<organism evidence="5 6">
    <name type="scientific">Mycolicibacterium wolinskyi</name>
    <dbReference type="NCBI Taxonomy" id="59750"/>
    <lineage>
        <taxon>Bacteria</taxon>
        <taxon>Bacillati</taxon>
        <taxon>Actinomycetota</taxon>
        <taxon>Actinomycetes</taxon>
        <taxon>Mycobacteriales</taxon>
        <taxon>Mycobacteriaceae</taxon>
        <taxon>Mycolicibacterium</taxon>
    </lineage>
</organism>
<dbReference type="InterPro" id="IPR036388">
    <property type="entry name" value="WH-like_DNA-bd_sf"/>
</dbReference>
<feature type="domain" description="Bacterial transcriptional activator" evidence="4">
    <location>
        <begin position="830"/>
        <end position="955"/>
    </location>
</feature>
<dbReference type="GO" id="GO:0003677">
    <property type="term" value="F:DNA binding"/>
    <property type="evidence" value="ECO:0007669"/>
    <property type="project" value="UniProtKB-KW"/>
</dbReference>
<dbReference type="InterPro" id="IPR011990">
    <property type="entry name" value="TPR-like_helical_dom_sf"/>
</dbReference>
<dbReference type="SUPFAM" id="SSF52540">
    <property type="entry name" value="P-loop containing nucleoside triphosphate hydrolases"/>
    <property type="match status" value="1"/>
</dbReference>
<dbReference type="GO" id="GO:0006355">
    <property type="term" value="P:regulation of DNA-templated transcription"/>
    <property type="evidence" value="ECO:0007669"/>
    <property type="project" value="InterPro"/>
</dbReference>
<sequence>MGDCVVLREKLRVPEVSGLARERLEQPLLSGPQTIVDMVVAPAGCGKTTLLSHVATASERPVGWYRITADDSTEHRMAAHIGAALSMLADTGRAESMGELLGGLDQWSGAGAVLILDDLHEIAETPAERALERFISLRPRQLRLICGSRRMPDINVPRLRVSGSISETGSDDLRFRSWEVEELFASVYREPLRPEAAAALTRRTGGWAAGLQLFHLATVGRTASERHQAVAGLGGRSKLVRSYLTRNVLAELPAERRDFLLRTCTLGRLSGEACDALLGAAGSHRILEELESAQLFTSTDDGGVYFRYHEVLQSHLELALVEEYGPAAARSYYRKSGAVLETLGELRPAVRAYAKAGDWASVSRLVADTGGARIDATVVDDAHLLPASTWQHDPWLAVANARRLVREGALARGVEAYRHAEALYDEPNYRQMCRQESAVASMWLPGNLNGRVPEPLAQHWANPLRDALRRAPEVAGSTATDGWVRLAHAVAAVAAGELRAAREILQSVVDDRQPESSLTIWVSLAAAALDLVDGGPNDPAARFSTIAAEAEREGLPWVSRLCHGLEQVALIVSRDAVWRLEGCNDLISAADRMGDSWGSALLLFAVALAKLRVGEDGKSQLAAAEARFGQLDAPVLQLWCRLLAVIDPQATVPAARRVVDDSHALRCRGARALALAVLQQVSDHEVPEAVGAAALAEQCGLPVLFAEIGDAPEPPSAVTAAAEVVEASLPPVAITCFGGYRIAIDGEIAALSQLRPQARWVLQILSLNPDHDHHRELLEDILWPGVDHSVACHRLQVAVSSVRSMFSESDLVIRRRGESYRLSLPDRATVDVRDFADALSRAATASARGDVRGRVVARQEALNLYTGELLPEMSGAPNIDEERERLHRAAAAAAAALASDYRTLGEYEQALVTAQRSVQLDQYQDNAWVVLADLHETLGDLSSAEYVRREHARIRADLEVAVF</sequence>
<dbReference type="Pfam" id="PF25873">
    <property type="entry name" value="WHD_MalT"/>
    <property type="match status" value="1"/>
</dbReference>
<accession>A0A132PKD7</accession>
<dbReference type="Gene3D" id="1.10.10.10">
    <property type="entry name" value="Winged helix-like DNA-binding domain superfamily/Winged helix DNA-binding domain"/>
    <property type="match status" value="1"/>
</dbReference>
<evidence type="ECO:0000256" key="1">
    <source>
        <dbReference type="ARBA" id="ARBA00005820"/>
    </source>
</evidence>
<dbReference type="GO" id="GO:0000160">
    <property type="term" value="P:phosphorelay signal transduction system"/>
    <property type="evidence" value="ECO:0007669"/>
    <property type="project" value="InterPro"/>
</dbReference>
<keyword evidence="2" id="KW-0238">DNA-binding</keyword>
<dbReference type="STRING" id="59750.AWC31_11925"/>
<dbReference type="InterPro" id="IPR059106">
    <property type="entry name" value="WHD_MalT"/>
</dbReference>
<dbReference type="SMART" id="SM00862">
    <property type="entry name" value="Trans_reg_C"/>
    <property type="match status" value="1"/>
</dbReference>
<dbReference type="Proteomes" id="UP000070612">
    <property type="component" value="Unassembled WGS sequence"/>
</dbReference>